<dbReference type="InterPro" id="IPR002180">
    <property type="entry name" value="LS/RS"/>
</dbReference>
<dbReference type="EMBL" id="LNYJ01000011">
    <property type="protein sequence ID" value="KTD16958.1"/>
    <property type="molecule type" value="Genomic_DNA"/>
</dbReference>
<protein>
    <recommendedName>
        <fullName evidence="3 7">6,7-dimethyl-8-ribityllumazine synthase</fullName>
        <shortName evidence="7">DMRL synthase</shortName>
        <shortName evidence="7">LS</shortName>
        <shortName evidence="7">Lumazine synthase</shortName>
        <ecNumber evidence="3 7">2.5.1.78</ecNumber>
    </recommendedName>
</protein>
<evidence type="ECO:0000256" key="4">
    <source>
        <dbReference type="ARBA" id="ARBA00022619"/>
    </source>
</evidence>
<dbReference type="GO" id="GO:0000906">
    <property type="term" value="F:6,7-dimethyl-8-ribityllumazine synthase activity"/>
    <property type="evidence" value="ECO:0007669"/>
    <property type="project" value="UniProtKB-UniRule"/>
</dbReference>
<dbReference type="STRING" id="456.Ljor_1264"/>
<dbReference type="PANTHER" id="PTHR21058:SF0">
    <property type="entry name" value="6,7-DIMETHYL-8-RIBITYLLUMAZINE SYNTHASE"/>
    <property type="match status" value="1"/>
</dbReference>
<dbReference type="EC" id="2.5.1.78" evidence="3 7"/>
<evidence type="ECO:0000256" key="3">
    <source>
        <dbReference type="ARBA" id="ARBA00012664"/>
    </source>
</evidence>
<comment type="function">
    <text evidence="7">Catalyzes the formation of 6,7-dimethyl-8-ribityllumazine by condensation of 5-amino-6-(D-ribitylamino)uracil with 3,4-dihydroxy-2-butanone 4-phosphate. This is the penultimate step in the biosynthesis of riboflavin.</text>
</comment>
<feature type="binding site" evidence="7">
    <location>
        <begin position="82"/>
        <end position="84"/>
    </location>
    <ligand>
        <name>5-amino-6-(D-ribitylamino)uracil</name>
        <dbReference type="ChEBI" id="CHEBI:15934"/>
    </ligand>
</feature>
<dbReference type="PANTHER" id="PTHR21058">
    <property type="entry name" value="6,7-DIMETHYL-8-RIBITYLLUMAZINE SYNTHASE DMRL SYNTHASE LUMAZINE SYNTHASE"/>
    <property type="match status" value="1"/>
</dbReference>
<organism evidence="8 9">
    <name type="scientific">Legionella jordanis</name>
    <dbReference type="NCBI Taxonomy" id="456"/>
    <lineage>
        <taxon>Bacteria</taxon>
        <taxon>Pseudomonadati</taxon>
        <taxon>Pseudomonadota</taxon>
        <taxon>Gammaproteobacteria</taxon>
        <taxon>Legionellales</taxon>
        <taxon>Legionellaceae</taxon>
        <taxon>Legionella</taxon>
    </lineage>
</organism>
<comment type="pathway">
    <text evidence="1 7">Cofactor biosynthesis; riboflavin biosynthesis; riboflavin from 2-hydroxy-3-oxobutyl phosphate and 5-amino-6-(D-ribitylamino)uracil: step 1/2.</text>
</comment>
<dbReference type="NCBIfam" id="TIGR00114">
    <property type="entry name" value="lumazine-synth"/>
    <property type="match status" value="1"/>
</dbReference>
<dbReference type="Proteomes" id="UP000055035">
    <property type="component" value="Unassembled WGS sequence"/>
</dbReference>
<feature type="active site" description="Proton donor" evidence="7">
    <location>
        <position position="90"/>
    </location>
</feature>
<dbReference type="RefSeq" id="WP_058470763.1">
    <property type="nucleotide sequence ID" value="NZ_CAAAIC010000003.1"/>
</dbReference>
<evidence type="ECO:0000256" key="1">
    <source>
        <dbReference type="ARBA" id="ARBA00004917"/>
    </source>
</evidence>
<dbReference type="InterPro" id="IPR036467">
    <property type="entry name" value="LS/RS_sf"/>
</dbReference>
<feature type="binding site" evidence="7">
    <location>
        <begin position="87"/>
        <end position="88"/>
    </location>
    <ligand>
        <name>(2S)-2-hydroxy-3-oxobutyl phosphate</name>
        <dbReference type="ChEBI" id="CHEBI:58830"/>
    </ligand>
</feature>
<comment type="subunit">
    <text evidence="7">Forms an icosahedral capsid composed of 60 subunits, arranged as a dodecamer of pentamers.</text>
</comment>
<evidence type="ECO:0000256" key="2">
    <source>
        <dbReference type="ARBA" id="ARBA00007424"/>
    </source>
</evidence>
<feature type="binding site" evidence="7">
    <location>
        <position position="115"/>
    </location>
    <ligand>
        <name>5-amino-6-(D-ribitylamino)uracil</name>
        <dbReference type="ChEBI" id="CHEBI:15934"/>
    </ligand>
</feature>
<name>A0A0W0V9Z8_9GAMM</name>
<dbReference type="UniPathway" id="UPA00275">
    <property type="reaction ID" value="UER00404"/>
</dbReference>
<proteinExistence type="inferred from homology"/>
<keyword evidence="9" id="KW-1185">Reference proteome</keyword>
<reference evidence="8 9" key="1">
    <citation type="submission" date="2015-11" db="EMBL/GenBank/DDBJ databases">
        <title>Genomic analysis of 38 Legionella species identifies large and diverse effector repertoires.</title>
        <authorList>
            <person name="Burstein D."/>
            <person name="Amaro F."/>
            <person name="Zusman T."/>
            <person name="Lifshitz Z."/>
            <person name="Cohen O."/>
            <person name="Gilbert J.A."/>
            <person name="Pupko T."/>
            <person name="Shuman H.A."/>
            <person name="Segal G."/>
        </authorList>
    </citation>
    <scope>NUCLEOTIDE SEQUENCE [LARGE SCALE GENOMIC DNA]</scope>
    <source>
        <strain evidence="8 9">BL-540</strain>
    </source>
</reference>
<accession>A0A0W0V9Z8</accession>
<dbReference type="Pfam" id="PF00885">
    <property type="entry name" value="DMRL_synthase"/>
    <property type="match status" value="1"/>
</dbReference>
<evidence type="ECO:0000256" key="7">
    <source>
        <dbReference type="HAMAP-Rule" id="MF_00178"/>
    </source>
</evidence>
<feature type="binding site" evidence="7">
    <location>
        <begin position="58"/>
        <end position="60"/>
    </location>
    <ligand>
        <name>5-amino-6-(D-ribitylamino)uracil</name>
        <dbReference type="ChEBI" id="CHEBI:15934"/>
    </ligand>
</feature>
<gene>
    <name evidence="7 8" type="primary">ribH</name>
    <name evidence="8" type="ORF">Ljor_1264</name>
</gene>
<feature type="binding site" evidence="7">
    <location>
        <position position="24"/>
    </location>
    <ligand>
        <name>5-amino-6-(D-ribitylamino)uracil</name>
        <dbReference type="ChEBI" id="CHEBI:15934"/>
    </ligand>
</feature>
<dbReference type="GO" id="GO:0009231">
    <property type="term" value="P:riboflavin biosynthetic process"/>
    <property type="evidence" value="ECO:0007669"/>
    <property type="project" value="UniProtKB-UniRule"/>
</dbReference>
<keyword evidence="4 7" id="KW-0686">Riboflavin biosynthesis</keyword>
<dbReference type="AlphaFoldDB" id="A0A0W0V9Z8"/>
<feature type="binding site" evidence="7">
    <location>
        <position position="129"/>
    </location>
    <ligand>
        <name>(2S)-2-hydroxy-3-oxobutyl phosphate</name>
        <dbReference type="ChEBI" id="CHEBI:58830"/>
    </ligand>
</feature>
<dbReference type="InterPro" id="IPR034964">
    <property type="entry name" value="LS"/>
</dbReference>
<sequence length="161" mass="17953">MKHIKVDGNQEQCSFPVAIVVSRFNQEVTKELQRGAVERLNERGFRQEDICIIEVPGAVEIPLIAQRLAKSKQVKAIIALGAVIRGETSHYDYVCEQVSNGCQRVSLDYDIPVVFGILTTDNDAQAWDRLGGNHGHKGRDAADCAIEMQHILENLERVLSQ</sequence>
<comment type="similarity">
    <text evidence="2 7">Belongs to the DMRL synthase family.</text>
</comment>
<dbReference type="CDD" id="cd09209">
    <property type="entry name" value="Lumazine_synthase-I"/>
    <property type="match status" value="1"/>
</dbReference>
<evidence type="ECO:0000313" key="9">
    <source>
        <dbReference type="Proteomes" id="UP000055035"/>
    </source>
</evidence>
<dbReference type="GO" id="GO:0009349">
    <property type="term" value="C:riboflavin synthase complex"/>
    <property type="evidence" value="ECO:0007669"/>
    <property type="project" value="UniProtKB-UniRule"/>
</dbReference>
<keyword evidence="5 7" id="KW-0808">Transferase</keyword>
<dbReference type="HAMAP" id="MF_00178">
    <property type="entry name" value="Lumazine_synth"/>
    <property type="match status" value="1"/>
</dbReference>
<dbReference type="SUPFAM" id="SSF52121">
    <property type="entry name" value="Lumazine synthase"/>
    <property type="match status" value="1"/>
</dbReference>
<comment type="catalytic activity">
    <reaction evidence="6 7">
        <text>(2S)-2-hydroxy-3-oxobutyl phosphate + 5-amino-6-(D-ribitylamino)uracil = 6,7-dimethyl-8-(1-D-ribityl)lumazine + phosphate + 2 H2O + H(+)</text>
        <dbReference type="Rhea" id="RHEA:26152"/>
        <dbReference type="ChEBI" id="CHEBI:15377"/>
        <dbReference type="ChEBI" id="CHEBI:15378"/>
        <dbReference type="ChEBI" id="CHEBI:15934"/>
        <dbReference type="ChEBI" id="CHEBI:43474"/>
        <dbReference type="ChEBI" id="CHEBI:58201"/>
        <dbReference type="ChEBI" id="CHEBI:58830"/>
        <dbReference type="EC" id="2.5.1.78"/>
    </reaction>
</comment>
<comment type="caution">
    <text evidence="8">The sequence shown here is derived from an EMBL/GenBank/DDBJ whole genome shotgun (WGS) entry which is preliminary data.</text>
</comment>
<evidence type="ECO:0000256" key="5">
    <source>
        <dbReference type="ARBA" id="ARBA00022679"/>
    </source>
</evidence>
<dbReference type="Gene3D" id="3.40.50.960">
    <property type="entry name" value="Lumazine/riboflavin synthase"/>
    <property type="match status" value="1"/>
</dbReference>
<evidence type="ECO:0000256" key="6">
    <source>
        <dbReference type="ARBA" id="ARBA00048785"/>
    </source>
</evidence>
<dbReference type="OrthoDB" id="9809709at2"/>
<evidence type="ECO:0000313" key="8">
    <source>
        <dbReference type="EMBL" id="KTD16958.1"/>
    </source>
</evidence>
<dbReference type="PATRIC" id="fig|456.5.peg.1351"/>
<dbReference type="GO" id="GO:0005829">
    <property type="term" value="C:cytosol"/>
    <property type="evidence" value="ECO:0007669"/>
    <property type="project" value="TreeGrafter"/>
</dbReference>